<gene>
    <name evidence="7" type="ORF">EDC56_1426</name>
</gene>
<evidence type="ECO:0000256" key="3">
    <source>
        <dbReference type="ARBA" id="ARBA00022989"/>
    </source>
</evidence>
<comment type="caution">
    <text evidence="7">The sequence shown here is derived from an EMBL/GenBank/DDBJ whole genome shotgun (WGS) entry which is preliminary data.</text>
</comment>
<feature type="transmembrane region" description="Helical" evidence="5">
    <location>
        <begin position="205"/>
        <end position="224"/>
    </location>
</feature>
<feature type="domain" description="EamA" evidence="6">
    <location>
        <begin position="152"/>
        <end position="277"/>
    </location>
</feature>
<evidence type="ECO:0000256" key="4">
    <source>
        <dbReference type="ARBA" id="ARBA00023136"/>
    </source>
</evidence>
<dbReference type="GO" id="GO:0016020">
    <property type="term" value="C:membrane"/>
    <property type="evidence" value="ECO:0007669"/>
    <property type="project" value="UniProtKB-SubCell"/>
</dbReference>
<evidence type="ECO:0000256" key="5">
    <source>
        <dbReference type="SAM" id="Phobius"/>
    </source>
</evidence>
<feature type="transmembrane region" description="Helical" evidence="5">
    <location>
        <begin position="182"/>
        <end position="199"/>
    </location>
</feature>
<dbReference type="Proteomes" id="UP000275394">
    <property type="component" value="Unassembled WGS sequence"/>
</dbReference>
<dbReference type="Pfam" id="PF00892">
    <property type="entry name" value="EamA"/>
    <property type="match status" value="2"/>
</dbReference>
<keyword evidence="4 5" id="KW-0472">Membrane</keyword>
<name>A0A3N2DMI2_9GAMM</name>
<feature type="transmembrane region" description="Helical" evidence="5">
    <location>
        <begin position="264"/>
        <end position="284"/>
    </location>
</feature>
<keyword evidence="8" id="KW-1185">Reference proteome</keyword>
<sequence>MNSPSNTTIRRAVTICLAAVSLGTLSAAASKHITPVAGAATIASVQYLVCLILTLPSIRHHGSNSLHTQRLPLHLLRGLSGALCFFIYYTSIEHIPLVEATLLRNSAPLCVPLVVLIMLNQRIARQRWIPLIIGFIGIAIVLRPSDGSLNLYHILGLGAALCYALSMVSTQMLSTTEPNHRILFYYFTISLACLLPFSIGHWREIPLFAWPWLIFIGAALYLSLRLYTYAYSLADAAILSPISYFSVVGAGIIGWAVWGHSPDPLSVIGILLVCTGGISVILIGHVKSKKIKGLPSNGGCTNE</sequence>
<feature type="transmembrane region" description="Helical" evidence="5">
    <location>
        <begin position="37"/>
        <end position="59"/>
    </location>
</feature>
<dbReference type="InterPro" id="IPR000620">
    <property type="entry name" value="EamA_dom"/>
</dbReference>
<organism evidence="7 8">
    <name type="scientific">Sinobacterium caligoides</name>
    <dbReference type="NCBI Taxonomy" id="933926"/>
    <lineage>
        <taxon>Bacteria</taxon>
        <taxon>Pseudomonadati</taxon>
        <taxon>Pseudomonadota</taxon>
        <taxon>Gammaproteobacteria</taxon>
        <taxon>Cellvibrionales</taxon>
        <taxon>Spongiibacteraceae</taxon>
        <taxon>Sinobacterium</taxon>
    </lineage>
</organism>
<dbReference type="PANTHER" id="PTHR22911:SF6">
    <property type="entry name" value="SOLUTE CARRIER FAMILY 35 MEMBER G1"/>
    <property type="match status" value="1"/>
</dbReference>
<evidence type="ECO:0000256" key="2">
    <source>
        <dbReference type="ARBA" id="ARBA00022692"/>
    </source>
</evidence>
<dbReference type="RefSeq" id="WP_123711851.1">
    <property type="nucleotide sequence ID" value="NZ_RKHR01000004.1"/>
</dbReference>
<feature type="domain" description="EamA" evidence="6">
    <location>
        <begin position="13"/>
        <end position="142"/>
    </location>
</feature>
<protein>
    <submittedName>
        <fullName evidence="7">Drug/metabolite transporter (DMT)-like permease</fullName>
    </submittedName>
</protein>
<feature type="transmembrane region" description="Helical" evidence="5">
    <location>
        <begin position="151"/>
        <end position="170"/>
    </location>
</feature>
<proteinExistence type="predicted"/>
<keyword evidence="3 5" id="KW-1133">Transmembrane helix</keyword>
<evidence type="ECO:0000259" key="6">
    <source>
        <dbReference type="Pfam" id="PF00892"/>
    </source>
</evidence>
<feature type="transmembrane region" description="Helical" evidence="5">
    <location>
        <begin position="236"/>
        <end position="258"/>
    </location>
</feature>
<dbReference type="InterPro" id="IPR037185">
    <property type="entry name" value="EmrE-like"/>
</dbReference>
<dbReference type="PANTHER" id="PTHR22911">
    <property type="entry name" value="ACYL-MALONYL CONDENSING ENZYME-RELATED"/>
    <property type="match status" value="1"/>
</dbReference>
<evidence type="ECO:0000313" key="7">
    <source>
        <dbReference type="EMBL" id="ROS01003.1"/>
    </source>
</evidence>
<evidence type="ECO:0000313" key="8">
    <source>
        <dbReference type="Proteomes" id="UP000275394"/>
    </source>
</evidence>
<reference evidence="7 8" key="1">
    <citation type="submission" date="2018-11" db="EMBL/GenBank/DDBJ databases">
        <title>Genomic Encyclopedia of Type Strains, Phase IV (KMG-IV): sequencing the most valuable type-strain genomes for metagenomic binning, comparative biology and taxonomic classification.</title>
        <authorList>
            <person name="Goeker M."/>
        </authorList>
    </citation>
    <scope>NUCLEOTIDE SEQUENCE [LARGE SCALE GENOMIC DNA]</scope>
    <source>
        <strain evidence="7 8">DSM 100316</strain>
    </source>
</reference>
<dbReference type="AlphaFoldDB" id="A0A3N2DMI2"/>
<dbReference type="Gene3D" id="1.10.3730.20">
    <property type="match status" value="1"/>
</dbReference>
<feature type="transmembrane region" description="Helical" evidence="5">
    <location>
        <begin position="128"/>
        <end position="145"/>
    </location>
</feature>
<evidence type="ECO:0000256" key="1">
    <source>
        <dbReference type="ARBA" id="ARBA00004141"/>
    </source>
</evidence>
<dbReference type="SUPFAM" id="SSF103481">
    <property type="entry name" value="Multidrug resistance efflux transporter EmrE"/>
    <property type="match status" value="2"/>
</dbReference>
<dbReference type="OrthoDB" id="554876at2"/>
<comment type="subcellular location">
    <subcellularLocation>
        <location evidence="1">Membrane</location>
        <topology evidence="1">Multi-pass membrane protein</topology>
    </subcellularLocation>
</comment>
<keyword evidence="2 5" id="KW-0812">Transmembrane</keyword>
<dbReference type="EMBL" id="RKHR01000004">
    <property type="protein sequence ID" value="ROS01003.1"/>
    <property type="molecule type" value="Genomic_DNA"/>
</dbReference>
<accession>A0A3N2DMI2</accession>